<feature type="region of interest" description="Disordered" evidence="1">
    <location>
        <begin position="1"/>
        <end position="30"/>
    </location>
</feature>
<dbReference type="EMBL" id="JAUSRL010000001">
    <property type="protein sequence ID" value="MDP9958214.1"/>
    <property type="molecule type" value="Genomic_DNA"/>
</dbReference>
<sequence>MDAIENNGINNNVINSYSPPMLKNLTAKQQ</sequence>
<evidence type="ECO:0000256" key="1">
    <source>
        <dbReference type="SAM" id="MobiDB-lite"/>
    </source>
</evidence>
<feature type="compositionally biased region" description="Low complexity" evidence="1">
    <location>
        <begin position="1"/>
        <end position="15"/>
    </location>
</feature>
<name>A0ABT9SFL9_9FLAO</name>
<organism evidence="2 3">
    <name type="scientific">Chryseobacterium lathyri</name>
    <dbReference type="NCBI Taxonomy" id="395933"/>
    <lineage>
        <taxon>Bacteria</taxon>
        <taxon>Pseudomonadati</taxon>
        <taxon>Bacteroidota</taxon>
        <taxon>Flavobacteriia</taxon>
        <taxon>Flavobacteriales</taxon>
        <taxon>Weeksellaceae</taxon>
        <taxon>Chryseobacterium group</taxon>
        <taxon>Chryseobacterium</taxon>
    </lineage>
</organism>
<dbReference type="Proteomes" id="UP001235513">
    <property type="component" value="Unassembled WGS sequence"/>
</dbReference>
<proteinExistence type="predicted"/>
<evidence type="ECO:0000313" key="2">
    <source>
        <dbReference type="EMBL" id="MDP9958214.1"/>
    </source>
</evidence>
<evidence type="ECO:0000313" key="3">
    <source>
        <dbReference type="Proteomes" id="UP001235513"/>
    </source>
</evidence>
<reference evidence="2 3" key="1">
    <citation type="submission" date="2023-07" db="EMBL/GenBank/DDBJ databases">
        <title>Sorghum-associated microbial communities from plants grown in Nebraska, USA.</title>
        <authorList>
            <person name="Schachtman D."/>
        </authorList>
    </citation>
    <scope>NUCLEOTIDE SEQUENCE [LARGE SCALE GENOMIC DNA]</scope>
    <source>
        <strain evidence="2 3">CC351</strain>
    </source>
</reference>
<keyword evidence="3" id="KW-1185">Reference proteome</keyword>
<accession>A0ABT9SFL9</accession>
<comment type="caution">
    <text evidence="2">The sequence shown here is derived from an EMBL/GenBank/DDBJ whole genome shotgun (WGS) entry which is preliminary data.</text>
</comment>
<gene>
    <name evidence="2" type="ORF">J2T04_000081</name>
</gene>
<protein>
    <submittedName>
        <fullName evidence="2">Uncharacterized protein</fullName>
    </submittedName>
</protein>